<protein>
    <submittedName>
        <fullName evidence="3">DUF4011 domain-containing protein</fullName>
    </submittedName>
</protein>
<dbReference type="Pfam" id="PF18741">
    <property type="entry name" value="MTES_1575"/>
    <property type="match status" value="1"/>
</dbReference>
<dbReference type="InterPro" id="IPR001387">
    <property type="entry name" value="Cro/C1-type_HTH"/>
</dbReference>
<dbReference type="Pfam" id="PF13195">
    <property type="entry name" value="DUF4011"/>
    <property type="match status" value="1"/>
</dbReference>
<dbReference type="Proteomes" id="UP001165586">
    <property type="component" value="Unassembled WGS sequence"/>
</dbReference>
<feature type="region of interest" description="Disordered" evidence="1">
    <location>
        <begin position="1152"/>
        <end position="1172"/>
    </location>
</feature>
<dbReference type="InterPro" id="IPR041677">
    <property type="entry name" value="DNA2/NAM7_AAA_11"/>
</dbReference>
<comment type="caution">
    <text evidence="3">The sequence shown here is derived from an EMBL/GenBank/DDBJ whole genome shotgun (WGS) entry which is preliminary data.</text>
</comment>
<dbReference type="InterPro" id="IPR045055">
    <property type="entry name" value="DNA2/NAM7-like"/>
</dbReference>
<dbReference type="CDD" id="cd18808">
    <property type="entry name" value="SF1_C_Upf1"/>
    <property type="match status" value="1"/>
</dbReference>
<dbReference type="PROSITE" id="PS50943">
    <property type="entry name" value="HTH_CROC1"/>
    <property type="match status" value="1"/>
</dbReference>
<dbReference type="EMBL" id="JANLCJ010000002">
    <property type="protein sequence ID" value="MCS5733770.1"/>
    <property type="molecule type" value="Genomic_DNA"/>
</dbReference>
<dbReference type="InterPro" id="IPR025103">
    <property type="entry name" value="DUF4011"/>
</dbReference>
<dbReference type="Pfam" id="PF13087">
    <property type="entry name" value="AAA_12"/>
    <property type="match status" value="1"/>
</dbReference>
<accession>A0ABT2H1F6</accession>
<gene>
    <name evidence="3" type="ORF">N1032_08460</name>
</gene>
<dbReference type="Gene3D" id="3.10.620.30">
    <property type="match status" value="1"/>
</dbReference>
<keyword evidence="4" id="KW-1185">Reference proteome</keyword>
<dbReference type="SUPFAM" id="SSF52540">
    <property type="entry name" value="P-loop containing nucleoside triphosphate hydrolases"/>
    <property type="match status" value="1"/>
</dbReference>
<dbReference type="PANTHER" id="PTHR10887:SF495">
    <property type="entry name" value="HELICASE SENATAXIN ISOFORM X1-RELATED"/>
    <property type="match status" value="1"/>
</dbReference>
<dbReference type="PANTHER" id="PTHR10887">
    <property type="entry name" value="DNA2/NAM7 HELICASE FAMILY"/>
    <property type="match status" value="1"/>
</dbReference>
<dbReference type="InterPro" id="IPR047187">
    <property type="entry name" value="SF1_C_Upf1"/>
</dbReference>
<evidence type="ECO:0000256" key="1">
    <source>
        <dbReference type="SAM" id="MobiDB-lite"/>
    </source>
</evidence>
<feature type="domain" description="HTH cro/C1-type" evidence="2">
    <location>
        <begin position="557"/>
        <end position="582"/>
    </location>
</feature>
<sequence>MESSKNDEAVVDARHLEPTASARVTLNLTTAGVVSYALANARLSALESVTITNPGPMLRAASLEIEATDAFGSLGSPSTTLIDLAEQATVTLSELSLYLDPAKMLAVDEQRPGRITARLTDADGTTRAEASADVDVLAASQWRTNPVQLGMELLPAYVQPNAAAIQPLLHEAGELLEKRTGDRSMTGYQLEDPNRVDATVEAIYEAMRERRIRYAEPPASWSSTGQKVRTPAEVLEGRVGTCLDTTVVLAAALEQAGINSTLWIFEGHAFLGYWRHNSEMGSVVDFEPADLINRTALGQIVLLETTAVTDSRDGDFEAAKRAARARMEGAPSTFIGAIDVGAARSASIFPLPSRSVDADGTVVVTEYRVAARVALRDGRETTKATNDETNRRAAPPRVAQWKNSLLDLSLRNRLINFTDRAGYSLSVPSASLAHLEDQINAGIQLSLRPSNAISAVDRERKIQFGRDLPDDTRAQLLADRKEAYIDITEESYATKLRYLAYKAKTIVEETGANNLYLAFGMLHWTFNDRELRSPLILIPVKLTTANRGSLYRLTLDESGASTPNYCLLEKLSQAYDLTIPGLADPVQDGAGIDLQAAFTATRQAMLDAHLPFRVDDTVNLGILQFAKYRLWKDLDENWESLAGNPLVKHLIETPTAPFIDPVPEATAENAVDLDALSAQCPVPADSSQLEAVAEAAQGRTFVLEGPPGTGKSQTITNLLAKALTDGKRVLFVAEKRAALSVVQRRFEEIGLGPFSLDLHDKGARPAAVRSQIKAALEHRVTTDGAALSTNLEIANSNRRTLSRYAERLHEKNSAGLSLYSARTSELAADAFVPEMPVPSGLVSGGSSDDFEAIRVALRDLPETADYVRPQRVNPWGLVVDRPDAPADSTAVHTAAQTLDRAIAAALEAGATFDFIALATSPEQLADWSRIDGYQREPLATIDAARDTTTPSAWNTAAQAVVDQLAALTQSPPAWLQQAHPEAVTLDIAGIHAEALAADQSGFFGRKKRRRAVATKLAPALRSPDAVDLKQLSTLTGQIAESAAYLQSLRAYIQQLAGVRIAADWNPLRPSDAESVTTQIAWLRWVGTTIGVRPGEDPDAFTAESRRLYESTPPDASRAAAIAALATAWSALITAARTSASDLGAWASGPAGVTGHGASTGQTAPTSRSHEPQRQTFFETWAATRTGRNLDSPTPVSLDRWLAFTRALEPLRRRGMTDAVKALETGELTADDARLSFEKGLAAASVDEREQTTALADFDPTAHNRSIERFTTSALAIRAELPNAIPAHVLALRRFDSSAPAGQVGLLRRQLERQRGGMSVRTLLDTFGELITQVLPITLMSPESVARFFPAKPGLFDMVVFDEASQIRVADAVGAMGRADSVVVVGDSKQMPPTSFGETALDADDEVELEAVVVHDEESILSECVQSQVPSKWLSWHYRSQDESLISFSNHHYYESRLSSFPAPLRSAERESRDGYGVSMVRVNGTFNRSGKGKELRTNRIEAEAIVAEIRRRFEAASAAQTDVPPAAFEAPSLGVVTFNAQQRDFIENLLRDTGDERILNALDNDSEGLFVKNLENVQGDERDAILFSIAFSVNEKGFLPLNFGPLQRAGGERRLNVAVTRARRQVLLFASFDPSELRAEQTSSIGVKHLKSYLEMAASGSEALEADPRRTAIFDRHRDDIANELRMRGLAVKTDVGLSDFRVDLSIAPTDAPDRPLLAVLLDGDSWKSRRTVADRDGLPTEVLKNLMHWPAVERVWLPEWLHAREAVLDRLELAIADVQAADANGAQLARVDSMVEQALEADEDIESPATYAAAPARSAEAPTSDDLAAANAPNLFKNLASAPPAQRSIIDDLIEPYTPWTLRRVGSIAVLDALPRHDAARAVEAVIREIVATEGPVHLVRLAKLVAAAFDLNKVAQSRATAILSFVPPEMKARSTEPFAWPAELDPVTWRRARSSQQGEARPLDHVSLIEIANAMSIVAEASAGLAVPDLKREALAIFGGKRMTEAISARLDTALTWGIEGARLTRTTFNIIQPTSPPSSSPANSQA</sequence>
<evidence type="ECO:0000259" key="2">
    <source>
        <dbReference type="PROSITE" id="PS50943"/>
    </source>
</evidence>
<feature type="compositionally biased region" description="Polar residues" evidence="1">
    <location>
        <begin position="1156"/>
        <end position="1166"/>
    </location>
</feature>
<dbReference type="RefSeq" id="WP_259538585.1">
    <property type="nucleotide sequence ID" value="NZ_JANLCJ010000002.1"/>
</dbReference>
<dbReference type="Gene3D" id="3.40.50.300">
    <property type="entry name" value="P-loop containing nucleotide triphosphate hydrolases"/>
    <property type="match status" value="3"/>
</dbReference>
<evidence type="ECO:0000313" key="4">
    <source>
        <dbReference type="Proteomes" id="UP001165586"/>
    </source>
</evidence>
<dbReference type="InterPro" id="IPR041679">
    <property type="entry name" value="DNA2/NAM7-like_C"/>
</dbReference>
<dbReference type="InterPro" id="IPR049468">
    <property type="entry name" value="Restrct_endonuc-II-like_dom"/>
</dbReference>
<dbReference type="Pfam" id="PF13086">
    <property type="entry name" value="AAA_11"/>
    <property type="match status" value="1"/>
</dbReference>
<evidence type="ECO:0000313" key="3">
    <source>
        <dbReference type="EMBL" id="MCS5733770.1"/>
    </source>
</evidence>
<name>A0ABT2H1F6_9MICO</name>
<organism evidence="3 4">
    <name type="scientific">Herbiconiux daphne</name>
    <dbReference type="NCBI Taxonomy" id="2970914"/>
    <lineage>
        <taxon>Bacteria</taxon>
        <taxon>Bacillati</taxon>
        <taxon>Actinomycetota</taxon>
        <taxon>Actinomycetes</taxon>
        <taxon>Micrococcales</taxon>
        <taxon>Microbacteriaceae</taxon>
        <taxon>Herbiconiux</taxon>
    </lineage>
</organism>
<proteinExistence type="predicted"/>
<reference evidence="3" key="1">
    <citation type="submission" date="2022-08" db="EMBL/GenBank/DDBJ databases">
        <authorList>
            <person name="Deng Y."/>
            <person name="Han X.-F."/>
            <person name="Zhang Y.-Q."/>
        </authorList>
    </citation>
    <scope>NUCLEOTIDE SEQUENCE</scope>
    <source>
        <strain evidence="3">CPCC 203386</strain>
    </source>
</reference>
<dbReference type="InterPro" id="IPR027417">
    <property type="entry name" value="P-loop_NTPase"/>
</dbReference>